<comment type="caution">
    <text evidence="5">The sequence shown here is derived from an EMBL/GenBank/DDBJ whole genome shotgun (WGS) entry which is preliminary data.</text>
</comment>
<keyword evidence="6" id="KW-1185">Reference proteome</keyword>
<gene>
    <name evidence="5" type="ORF">ACFSBI_13760</name>
</gene>
<dbReference type="SUPFAM" id="SSF53383">
    <property type="entry name" value="PLP-dependent transferases"/>
    <property type="match status" value="1"/>
</dbReference>
<keyword evidence="1 4" id="KW-0662">Pyridine nucleotide biosynthesis</keyword>
<comment type="catalytic activity">
    <reaction evidence="4">
        <text>3-hydroxy-L-kynurenine + H2O = 3-hydroxyanthranilate + L-alanine + H(+)</text>
        <dbReference type="Rhea" id="RHEA:25143"/>
        <dbReference type="ChEBI" id="CHEBI:15377"/>
        <dbReference type="ChEBI" id="CHEBI:15378"/>
        <dbReference type="ChEBI" id="CHEBI:36559"/>
        <dbReference type="ChEBI" id="CHEBI:57972"/>
        <dbReference type="ChEBI" id="CHEBI:58125"/>
        <dbReference type="EC" id="3.7.1.3"/>
    </reaction>
</comment>
<proteinExistence type="inferred from homology"/>
<sequence>MEERVREPDVAAGAGARAAALDEADPLRPLRDRFLLTDEVVAYLDGNSLGRPLQDTGERLERFARQRWGARLIRGWDEGWMAEPERLGDELGRVVLGAAPGQTVVGDSTSVLLYKAIRAALAARPGRDEVVLAAADFPTDRFLLQGIADETGARLVALDAPHDGGVEVDQVAEAVGERTAAVVLSHVAYRSAAVVDAAAVTAAAHAAGALTVWDLSHSVGALPLHLDDWRVDLAVGCSYKYLNGGPGAPAFLYARRDLLPALRQPVQGWMGAAEVFAMGERYEPDAGIRRFLSGTPPILAMRPIADMLALIDEAGIDAVRAKSSALTSFAIEWFDAELAPLGVRLASPRDPARRGSHVTIDHERFRDVVPALQRRGVIPDFRGPDGLRIGLSPLSTSFTELLTGLEAIREELTR</sequence>
<keyword evidence="3 4" id="KW-0663">Pyridoxal phosphate</keyword>
<dbReference type="Pfam" id="PF22580">
    <property type="entry name" value="KYNU_C"/>
    <property type="match status" value="1"/>
</dbReference>
<dbReference type="RefSeq" id="WP_377935869.1">
    <property type="nucleotide sequence ID" value="NZ_JBHUEA010000023.1"/>
</dbReference>
<organism evidence="5 6">
    <name type="scientific">Amnibacterium endophyticum</name>
    <dbReference type="NCBI Taxonomy" id="2109337"/>
    <lineage>
        <taxon>Bacteria</taxon>
        <taxon>Bacillati</taxon>
        <taxon>Actinomycetota</taxon>
        <taxon>Actinomycetes</taxon>
        <taxon>Micrococcales</taxon>
        <taxon>Microbacteriaceae</taxon>
        <taxon>Amnibacterium</taxon>
    </lineage>
</organism>
<dbReference type="InterPro" id="IPR015422">
    <property type="entry name" value="PyrdxlP-dep_Trfase_small"/>
</dbReference>
<dbReference type="EMBL" id="JBHUEA010000023">
    <property type="protein sequence ID" value="MFD1722616.1"/>
    <property type="molecule type" value="Genomic_DNA"/>
</dbReference>
<comment type="subunit">
    <text evidence="4">Homodimer.</text>
</comment>
<comment type="similarity">
    <text evidence="4">Belongs to the kynureninase family.</text>
</comment>
<evidence type="ECO:0000256" key="1">
    <source>
        <dbReference type="ARBA" id="ARBA00022642"/>
    </source>
</evidence>
<comment type="catalytic activity">
    <reaction evidence="4">
        <text>L-kynurenine + H2O = anthranilate + L-alanine + H(+)</text>
        <dbReference type="Rhea" id="RHEA:16813"/>
        <dbReference type="ChEBI" id="CHEBI:15377"/>
        <dbReference type="ChEBI" id="CHEBI:15378"/>
        <dbReference type="ChEBI" id="CHEBI:16567"/>
        <dbReference type="ChEBI" id="CHEBI:57959"/>
        <dbReference type="ChEBI" id="CHEBI:57972"/>
        <dbReference type="EC" id="3.7.1.3"/>
    </reaction>
</comment>
<dbReference type="PANTHER" id="PTHR14084">
    <property type="entry name" value="KYNURENINASE"/>
    <property type="match status" value="1"/>
</dbReference>
<dbReference type="EC" id="3.7.1.3" evidence="4"/>
<dbReference type="InterPro" id="IPR015424">
    <property type="entry name" value="PyrdxlP-dep_Trfase"/>
</dbReference>
<comment type="pathway">
    <text evidence="4">Amino-acid degradation; L-kynurenine degradation; L-alanine and anthranilate from L-kynurenine: step 1/1.</text>
</comment>
<reference evidence="6" key="1">
    <citation type="journal article" date="2019" name="Int. J. Syst. Evol. Microbiol.">
        <title>The Global Catalogue of Microorganisms (GCM) 10K type strain sequencing project: providing services to taxonomists for standard genome sequencing and annotation.</title>
        <authorList>
            <consortium name="The Broad Institute Genomics Platform"/>
            <consortium name="The Broad Institute Genome Sequencing Center for Infectious Disease"/>
            <person name="Wu L."/>
            <person name="Ma J."/>
        </authorList>
    </citation>
    <scope>NUCLEOTIDE SEQUENCE [LARGE SCALE GENOMIC DNA]</scope>
    <source>
        <strain evidence="6">CGMCC 1.12471</strain>
    </source>
</reference>
<protein>
    <recommendedName>
        <fullName evidence="4">Kynureninase</fullName>
        <ecNumber evidence="4">3.7.1.3</ecNumber>
    </recommendedName>
</protein>
<dbReference type="PIRSF" id="PIRSF038800">
    <property type="entry name" value="KYNU"/>
    <property type="match status" value="1"/>
</dbReference>
<dbReference type="Gene3D" id="3.40.640.10">
    <property type="entry name" value="Type I PLP-dependent aspartate aminotransferase-like (Major domain)"/>
    <property type="match status" value="1"/>
</dbReference>
<dbReference type="InterPro" id="IPR010111">
    <property type="entry name" value="Kynureninase"/>
</dbReference>
<keyword evidence="2 4" id="KW-0378">Hydrolase</keyword>
<evidence type="ECO:0000256" key="4">
    <source>
        <dbReference type="PIRNR" id="PIRNR038800"/>
    </source>
</evidence>
<dbReference type="InterPro" id="IPR015421">
    <property type="entry name" value="PyrdxlP-dep_Trfase_major"/>
</dbReference>
<evidence type="ECO:0000313" key="6">
    <source>
        <dbReference type="Proteomes" id="UP001597347"/>
    </source>
</evidence>
<comment type="pathway">
    <text evidence="4">Cofactor biosynthesis; NAD(+) biosynthesis; quinolinate from L-kynurenine: step 2/3.</text>
</comment>
<dbReference type="Proteomes" id="UP001597347">
    <property type="component" value="Unassembled WGS sequence"/>
</dbReference>
<evidence type="ECO:0000256" key="3">
    <source>
        <dbReference type="ARBA" id="ARBA00022898"/>
    </source>
</evidence>
<dbReference type="Gene3D" id="3.90.1150.10">
    <property type="entry name" value="Aspartate Aminotransferase, domain 1"/>
    <property type="match status" value="1"/>
</dbReference>
<evidence type="ECO:0000256" key="2">
    <source>
        <dbReference type="ARBA" id="ARBA00022801"/>
    </source>
</evidence>
<dbReference type="PANTHER" id="PTHR14084:SF0">
    <property type="entry name" value="KYNURENINASE"/>
    <property type="match status" value="1"/>
</dbReference>
<comment type="cofactor">
    <cofactor evidence="4">
        <name>pyridoxal 5'-phosphate</name>
        <dbReference type="ChEBI" id="CHEBI:597326"/>
    </cofactor>
</comment>
<name>A0ABW4LGQ4_9MICO</name>
<accession>A0ABW4LGQ4</accession>
<evidence type="ECO:0000313" key="5">
    <source>
        <dbReference type="EMBL" id="MFD1722616.1"/>
    </source>
</evidence>
<comment type="function">
    <text evidence="4">Catalyzes the cleavage of L-kynurenine (L-Kyn) and L-3-hydroxykynurenine (L-3OHKyn) into anthranilic acid (AA) and 3-hydroxyanthranilic acid (3-OHAA), respectively.</text>
</comment>